<name>A0ABU5U2A7_9CYAN</name>
<keyword evidence="2" id="KW-1185">Reference proteome</keyword>
<reference evidence="1 2" key="1">
    <citation type="submission" date="2023-12" db="EMBL/GenBank/DDBJ databases">
        <title>Baltic Sea Cyanobacteria.</title>
        <authorList>
            <person name="Delbaje E."/>
            <person name="Fewer D.P."/>
            <person name="Shishido T.K."/>
        </authorList>
    </citation>
    <scope>NUCLEOTIDE SEQUENCE [LARGE SCALE GENOMIC DNA]</scope>
    <source>
        <strain evidence="1 2">CCNP 1315</strain>
    </source>
</reference>
<dbReference type="InterPro" id="IPR038146">
    <property type="entry name" value="933W_put_Xis_sf"/>
</dbReference>
<accession>A0ABU5U2A7</accession>
<proteinExistence type="predicted"/>
<comment type="caution">
    <text evidence="1">The sequence shown here is derived from an EMBL/GenBank/DDBJ whole genome shotgun (WGS) entry which is preliminary data.</text>
</comment>
<dbReference type="InterPro" id="IPR009061">
    <property type="entry name" value="DNA-bd_dom_put_sf"/>
</dbReference>
<dbReference type="SUPFAM" id="SSF46955">
    <property type="entry name" value="Putative DNA-binding domain"/>
    <property type="match status" value="1"/>
</dbReference>
<dbReference type="Gene3D" id="1.10.1660.60">
    <property type="entry name" value="Putative excisionased domain DUF1233"/>
    <property type="match status" value="1"/>
</dbReference>
<protein>
    <recommendedName>
        <fullName evidence="3">Helix-turn-helix domain-containing protein</fullName>
    </recommendedName>
</protein>
<evidence type="ECO:0000313" key="2">
    <source>
        <dbReference type="Proteomes" id="UP001301728"/>
    </source>
</evidence>
<organism evidence="1 2">
    <name type="scientific">Limnoraphis robusta CCNP1315</name>
    <dbReference type="NCBI Taxonomy" id="3110306"/>
    <lineage>
        <taxon>Bacteria</taxon>
        <taxon>Bacillati</taxon>
        <taxon>Cyanobacteriota</taxon>
        <taxon>Cyanophyceae</taxon>
        <taxon>Oscillatoriophycideae</taxon>
        <taxon>Oscillatoriales</taxon>
        <taxon>Sirenicapillariaceae</taxon>
        <taxon>Limnoraphis</taxon>
    </lineage>
</organism>
<gene>
    <name evidence="1" type="ORF">VB854_20545</name>
</gene>
<sequence length="83" mass="9994">MSQFVDKHEVCSLLGCCDVTLRRYRSNHWIEGIHWTRVNSRVVRYNLELIRDWLVNRHDQMAHQKAIAKYQNALSDNQKKIKK</sequence>
<dbReference type="Proteomes" id="UP001301728">
    <property type="component" value="Unassembled WGS sequence"/>
</dbReference>
<evidence type="ECO:0008006" key="3">
    <source>
        <dbReference type="Google" id="ProtNLM"/>
    </source>
</evidence>
<evidence type="ECO:0000313" key="1">
    <source>
        <dbReference type="EMBL" id="MEA5521332.1"/>
    </source>
</evidence>
<dbReference type="RefSeq" id="WP_323276204.1">
    <property type="nucleotide sequence ID" value="NZ_JAYGHT010000131.1"/>
</dbReference>
<dbReference type="EMBL" id="JAYGHT010000131">
    <property type="protein sequence ID" value="MEA5521332.1"/>
    <property type="molecule type" value="Genomic_DNA"/>
</dbReference>